<feature type="domain" description="OmpA-like" evidence="7">
    <location>
        <begin position="159"/>
        <end position="281"/>
    </location>
</feature>
<organism evidence="8 9">
    <name type="scientific">Acinetobacter towneri</name>
    <dbReference type="NCBI Taxonomy" id="202956"/>
    <lineage>
        <taxon>Bacteria</taxon>
        <taxon>Pseudomonadati</taxon>
        <taxon>Pseudomonadota</taxon>
        <taxon>Gammaproteobacteria</taxon>
        <taxon>Moraxellales</taxon>
        <taxon>Moraxellaceae</taxon>
        <taxon>Acinetobacter</taxon>
    </lineage>
</organism>
<dbReference type="RefSeq" id="WP_286381511.1">
    <property type="nucleotide sequence ID" value="NZ_JACANG010000055.1"/>
</dbReference>
<dbReference type="Gene3D" id="3.30.1450.10">
    <property type="match status" value="1"/>
</dbReference>
<dbReference type="AlphaFoldDB" id="A0AB35M3U8"/>
<dbReference type="PRINTS" id="PR01021">
    <property type="entry name" value="OMPADOMAIN"/>
</dbReference>
<dbReference type="PROSITE" id="PS51123">
    <property type="entry name" value="OMPA_2"/>
    <property type="match status" value="1"/>
</dbReference>
<dbReference type="Gene3D" id="3.30.1330.60">
    <property type="entry name" value="OmpA-like domain"/>
    <property type="match status" value="1"/>
</dbReference>
<feature type="chain" id="PRO_5044269086" evidence="6">
    <location>
        <begin position="23"/>
        <end position="281"/>
    </location>
</feature>
<dbReference type="Proteomes" id="UP001174419">
    <property type="component" value="Unassembled WGS sequence"/>
</dbReference>
<dbReference type="InterPro" id="IPR037873">
    <property type="entry name" value="BamE-like"/>
</dbReference>
<protein>
    <submittedName>
        <fullName evidence="8">OmpA family protein</fullName>
    </submittedName>
</protein>
<dbReference type="Pfam" id="PF00691">
    <property type="entry name" value="OmpA"/>
    <property type="match status" value="1"/>
</dbReference>
<reference evidence="8" key="2">
    <citation type="journal article" date="2022" name="Sci. Total Environ.">
        <title>Prevalence, transmission, and molecular epidemiology of tet(X)-positive bacteria among humans, animals, and environmental niches in China: An epidemiological, and genomic-based study.</title>
        <authorList>
            <person name="Dong N."/>
            <person name="Zeng Y."/>
            <person name="Cai C."/>
            <person name="Sun C."/>
            <person name="Lu J."/>
            <person name="Liu C."/>
            <person name="Zhou H."/>
            <person name="Sun Q."/>
            <person name="Shu L."/>
            <person name="Wang H."/>
            <person name="Wang Y."/>
            <person name="Wang S."/>
            <person name="Wu C."/>
            <person name="Chan E.W."/>
            <person name="Chen G."/>
            <person name="Shen Z."/>
            <person name="Chen S."/>
            <person name="Zhang R."/>
        </authorList>
    </citation>
    <scope>NUCLEOTIDE SEQUENCE</scope>
    <source>
        <strain evidence="8">DF49-4</strain>
    </source>
</reference>
<dbReference type="InterPro" id="IPR006690">
    <property type="entry name" value="OMPA-like_CS"/>
</dbReference>
<dbReference type="CDD" id="cd07185">
    <property type="entry name" value="OmpA_C-like"/>
    <property type="match status" value="1"/>
</dbReference>
<dbReference type="InterPro" id="IPR050330">
    <property type="entry name" value="Bact_OuterMem_StrucFunc"/>
</dbReference>
<reference evidence="8" key="1">
    <citation type="submission" date="2020-06" db="EMBL/GenBank/DDBJ databases">
        <authorList>
            <person name="Dong N."/>
        </authorList>
    </citation>
    <scope>NUCLEOTIDE SEQUENCE</scope>
    <source>
        <strain evidence="8">DF49-4</strain>
    </source>
</reference>
<dbReference type="Pfam" id="PF04355">
    <property type="entry name" value="BamE"/>
    <property type="match status" value="1"/>
</dbReference>
<comment type="subcellular location">
    <subcellularLocation>
        <location evidence="1">Cell outer membrane</location>
    </subcellularLocation>
</comment>
<proteinExistence type="predicted"/>
<evidence type="ECO:0000256" key="2">
    <source>
        <dbReference type="ARBA" id="ARBA00022729"/>
    </source>
</evidence>
<evidence type="ECO:0000313" key="9">
    <source>
        <dbReference type="Proteomes" id="UP001174419"/>
    </source>
</evidence>
<dbReference type="InterPro" id="IPR006665">
    <property type="entry name" value="OmpA-like"/>
</dbReference>
<evidence type="ECO:0000256" key="6">
    <source>
        <dbReference type="SAM" id="SignalP"/>
    </source>
</evidence>
<dbReference type="PANTHER" id="PTHR30329">
    <property type="entry name" value="STATOR ELEMENT OF FLAGELLAR MOTOR COMPLEX"/>
    <property type="match status" value="1"/>
</dbReference>
<dbReference type="GO" id="GO:0009279">
    <property type="term" value="C:cell outer membrane"/>
    <property type="evidence" value="ECO:0007669"/>
    <property type="project" value="UniProtKB-SubCell"/>
</dbReference>
<evidence type="ECO:0000259" key="7">
    <source>
        <dbReference type="PROSITE" id="PS51123"/>
    </source>
</evidence>
<evidence type="ECO:0000256" key="3">
    <source>
        <dbReference type="ARBA" id="ARBA00023136"/>
    </source>
</evidence>
<dbReference type="PROSITE" id="PS01068">
    <property type="entry name" value="OMPA_1"/>
    <property type="match status" value="1"/>
</dbReference>
<dbReference type="SUPFAM" id="SSF103088">
    <property type="entry name" value="OmpA-like"/>
    <property type="match status" value="1"/>
</dbReference>
<evidence type="ECO:0000313" key="8">
    <source>
        <dbReference type="EMBL" id="MDM1720119.1"/>
    </source>
</evidence>
<gene>
    <name evidence="8" type="ORF">HX110_13575</name>
</gene>
<keyword evidence="3 5" id="KW-0472">Membrane</keyword>
<accession>A0AB35M3U8</accession>
<keyword evidence="2 6" id="KW-0732">Signal</keyword>
<evidence type="ECO:0000256" key="5">
    <source>
        <dbReference type="PROSITE-ProRule" id="PRU00473"/>
    </source>
</evidence>
<keyword evidence="4" id="KW-0998">Cell outer membrane</keyword>
<comment type="caution">
    <text evidence="8">The sequence shown here is derived from an EMBL/GenBank/DDBJ whole genome shotgun (WGS) entry which is preliminary data.</text>
</comment>
<evidence type="ECO:0000256" key="4">
    <source>
        <dbReference type="ARBA" id="ARBA00023237"/>
    </source>
</evidence>
<dbReference type="InterPro" id="IPR006664">
    <property type="entry name" value="OMP_bac"/>
</dbReference>
<sequence length="281" mass="31282">MNLLKKSALLVGLMTAFGVANAEVSSDVHVYPGYAANNTAEAVDFPEIKESYLDQVHRYEAVEALQMSNGLTKDQIRHIFGHPNFSEGLFNVRTWNYVLALRQPGTQDYKICQLRVDFDKQDGEYIAKSHYWKGAGCAALDTVKTQTIVNNVPVVVEKTVLPEPKQHVNVVFNFDRSDAGNIVGGVDDVRVLAKQILADQPAVVYVAGYADRFGNVAYNKRLSEKRAITVTQLLQEYGVDGAKIKLGGLGSTEQFKRCEGAQKSPELLKCLEENRRVEVKW</sequence>
<name>A0AB35M3U8_9GAMM</name>
<evidence type="ECO:0000256" key="1">
    <source>
        <dbReference type="ARBA" id="ARBA00004442"/>
    </source>
</evidence>
<dbReference type="PANTHER" id="PTHR30329:SF21">
    <property type="entry name" value="LIPOPROTEIN YIAD-RELATED"/>
    <property type="match status" value="1"/>
</dbReference>
<dbReference type="InterPro" id="IPR007450">
    <property type="entry name" value="BamE_dom"/>
</dbReference>
<feature type="signal peptide" evidence="6">
    <location>
        <begin position="1"/>
        <end position="22"/>
    </location>
</feature>
<dbReference type="InterPro" id="IPR036737">
    <property type="entry name" value="OmpA-like_sf"/>
</dbReference>
<dbReference type="EMBL" id="JACANG010000055">
    <property type="protein sequence ID" value="MDM1720119.1"/>
    <property type="molecule type" value="Genomic_DNA"/>
</dbReference>